<dbReference type="PROSITE" id="PS00061">
    <property type="entry name" value="ADH_SHORT"/>
    <property type="match status" value="1"/>
</dbReference>
<dbReference type="HOGENOM" id="CLU_010194_1_0_4"/>
<dbReference type="Gene3D" id="3.40.50.720">
    <property type="entry name" value="NAD(P)-binding Rossmann-like Domain"/>
    <property type="match status" value="1"/>
</dbReference>
<dbReference type="PRINTS" id="PR00080">
    <property type="entry name" value="SDRFAMILY"/>
</dbReference>
<dbReference type="AlphaFoldDB" id="F8GYR3"/>
<gene>
    <name evidence="4" type="ordered locus">CNE_BB2p01930</name>
</gene>
<evidence type="ECO:0000256" key="1">
    <source>
        <dbReference type="ARBA" id="ARBA00006484"/>
    </source>
</evidence>
<dbReference type="SUPFAM" id="SSF51735">
    <property type="entry name" value="NAD(P)-binding Rossmann-fold domains"/>
    <property type="match status" value="1"/>
</dbReference>
<dbReference type="PANTHER" id="PTHR43669:SF3">
    <property type="entry name" value="ALCOHOL DEHYDROGENASE, PUTATIVE (AFU_ORTHOLOGUE AFUA_3G03445)-RELATED"/>
    <property type="match status" value="1"/>
</dbReference>
<dbReference type="InterPro" id="IPR020904">
    <property type="entry name" value="Sc_DH/Rdtase_CS"/>
</dbReference>
<sequence length="246" mass="25836">MNNSQAHADLHGKVAVITGAGRGIGRAIAMAYARSGAAVVCSARTTNEIQDTVHQIEAAGGKAAAVTADVCDYAAMEALFATSFTLFGGVDIVVANAGVSMQSRKVEHCDPELWRQTVEVNLIGAFHTARAALPHLRRRGAGKMIFTGSGSRHRPNPGMSSYASAKLGMWMLTQTLAVELLDANISVNELIPGPVRTEMTGFGDKFAPAGEWVKDPEDVVPLALFLAGQGDAGPTAQSFSLMRRAG</sequence>
<keyword evidence="4" id="KW-0614">Plasmid</keyword>
<name>F8GYR3_CUPNN</name>
<geneLocation type="plasmid" evidence="4 5">
    <name>pBB2</name>
</geneLocation>
<evidence type="ECO:0000256" key="2">
    <source>
        <dbReference type="ARBA" id="ARBA00023002"/>
    </source>
</evidence>
<dbReference type="GO" id="GO:0016491">
    <property type="term" value="F:oxidoreductase activity"/>
    <property type="evidence" value="ECO:0007669"/>
    <property type="project" value="UniProtKB-KW"/>
</dbReference>
<evidence type="ECO:0000313" key="5">
    <source>
        <dbReference type="Proteomes" id="UP000006798"/>
    </source>
</evidence>
<comment type="similarity">
    <text evidence="1 3">Belongs to the short-chain dehydrogenases/reductases (SDR) family.</text>
</comment>
<protein>
    <submittedName>
        <fullName evidence="4">Short-chain dehydrogenase/reductase SDR</fullName>
    </submittedName>
</protein>
<dbReference type="PANTHER" id="PTHR43669">
    <property type="entry name" value="5-KETO-D-GLUCONATE 5-REDUCTASE"/>
    <property type="match status" value="1"/>
</dbReference>
<keyword evidence="2" id="KW-0560">Oxidoreductase</keyword>
<dbReference type="InterPro" id="IPR002347">
    <property type="entry name" value="SDR_fam"/>
</dbReference>
<organism evidence="4 5">
    <name type="scientific">Cupriavidus necator (strain ATCC 43291 / DSM 13513 / CCUG 52238 / LMG 8453 / N-1)</name>
    <name type="common">Ralstonia eutropha</name>
    <dbReference type="NCBI Taxonomy" id="1042878"/>
    <lineage>
        <taxon>Bacteria</taxon>
        <taxon>Pseudomonadati</taxon>
        <taxon>Pseudomonadota</taxon>
        <taxon>Betaproteobacteria</taxon>
        <taxon>Burkholderiales</taxon>
        <taxon>Burkholderiaceae</taxon>
        <taxon>Cupriavidus</taxon>
    </lineage>
</organism>
<dbReference type="Proteomes" id="UP000006798">
    <property type="component" value="Plasmid pBB2"/>
</dbReference>
<dbReference type="Pfam" id="PF00106">
    <property type="entry name" value="adh_short"/>
    <property type="match status" value="1"/>
</dbReference>
<dbReference type="RefSeq" id="WP_013954287.1">
    <property type="nucleotide sequence ID" value="NC_015724.1"/>
</dbReference>
<dbReference type="FunFam" id="3.40.50.720:FF:000084">
    <property type="entry name" value="Short-chain dehydrogenase reductase"/>
    <property type="match status" value="1"/>
</dbReference>
<dbReference type="KEGG" id="cnc:CNE_BB2p01930"/>
<dbReference type="EMBL" id="CP002880">
    <property type="protein sequence ID" value="AEI83004.1"/>
    <property type="molecule type" value="Genomic_DNA"/>
</dbReference>
<dbReference type="GeneID" id="34307677"/>
<proteinExistence type="inferred from homology"/>
<dbReference type="CDD" id="cd05233">
    <property type="entry name" value="SDR_c"/>
    <property type="match status" value="1"/>
</dbReference>
<accession>F8GYR3</accession>
<dbReference type="InterPro" id="IPR036291">
    <property type="entry name" value="NAD(P)-bd_dom_sf"/>
</dbReference>
<evidence type="ECO:0000256" key="3">
    <source>
        <dbReference type="RuleBase" id="RU000363"/>
    </source>
</evidence>
<reference evidence="4 5" key="1">
    <citation type="journal article" date="2011" name="J. Bacteriol.">
        <title>Complete genome sequence of the type strain Cupriavidus necator N-1.</title>
        <authorList>
            <person name="Poehlein A."/>
            <person name="Kusian B."/>
            <person name="Friedrich B."/>
            <person name="Daniel R."/>
            <person name="Bowien B."/>
        </authorList>
    </citation>
    <scope>NUCLEOTIDE SEQUENCE [LARGE SCALE GENOMIC DNA]</scope>
    <source>
        <strain evidence="5">ATCC 43291 / DSM 13513 / CCUG 52238 / LMG 8453 / N-1</strain>
        <plasmid evidence="4 5">pBB2</plasmid>
    </source>
</reference>
<dbReference type="PRINTS" id="PR00081">
    <property type="entry name" value="GDHRDH"/>
</dbReference>
<evidence type="ECO:0000313" key="4">
    <source>
        <dbReference type="EMBL" id="AEI83004.1"/>
    </source>
</evidence>